<dbReference type="InterPro" id="IPR036291">
    <property type="entry name" value="NAD(P)-bd_dom_sf"/>
</dbReference>
<dbReference type="GO" id="GO:0046872">
    <property type="term" value="F:metal ion binding"/>
    <property type="evidence" value="ECO:0007669"/>
    <property type="project" value="UniProtKB-KW"/>
</dbReference>
<keyword evidence="3" id="KW-0862">Zinc</keyword>
<accession>A0A0R1RE96</accession>
<dbReference type="InterPro" id="IPR013154">
    <property type="entry name" value="ADH-like_N"/>
</dbReference>
<evidence type="ECO:0000256" key="2">
    <source>
        <dbReference type="ARBA" id="ARBA00022723"/>
    </source>
</evidence>
<gene>
    <name evidence="5" type="ORF">FC70_GL001533</name>
</gene>
<dbReference type="SMART" id="SM00829">
    <property type="entry name" value="PKS_ER"/>
    <property type="match status" value="1"/>
</dbReference>
<proteinExistence type="predicted"/>
<evidence type="ECO:0000313" key="5">
    <source>
        <dbReference type="EMBL" id="KRL54734.1"/>
    </source>
</evidence>
<organism evidence="5 6">
    <name type="scientific">Paucilactobacillus oligofermentans DSM 15707 = LMG 22743</name>
    <dbReference type="NCBI Taxonomy" id="1423778"/>
    <lineage>
        <taxon>Bacteria</taxon>
        <taxon>Bacillati</taxon>
        <taxon>Bacillota</taxon>
        <taxon>Bacilli</taxon>
        <taxon>Lactobacillales</taxon>
        <taxon>Lactobacillaceae</taxon>
        <taxon>Paucilactobacillus</taxon>
    </lineage>
</organism>
<comment type="caution">
    <text evidence="5">The sequence shown here is derived from an EMBL/GenBank/DDBJ whole genome shotgun (WGS) entry which is preliminary data.</text>
</comment>
<dbReference type="PATRIC" id="fig|1423778.4.peg.1569"/>
<dbReference type="STRING" id="1423778.FC70_GL001533"/>
<dbReference type="RefSeq" id="WP_057890459.1">
    <property type="nucleotide sequence ID" value="NZ_AZFE01000032.1"/>
</dbReference>
<feature type="domain" description="Enoyl reductase (ER)" evidence="4">
    <location>
        <begin position="10"/>
        <end position="336"/>
    </location>
</feature>
<dbReference type="Gene3D" id="3.90.180.10">
    <property type="entry name" value="Medium-chain alcohol dehydrogenases, catalytic domain"/>
    <property type="match status" value="1"/>
</dbReference>
<dbReference type="SUPFAM" id="SSF50129">
    <property type="entry name" value="GroES-like"/>
    <property type="match status" value="1"/>
</dbReference>
<dbReference type="Pfam" id="PF08240">
    <property type="entry name" value="ADH_N"/>
    <property type="match status" value="1"/>
</dbReference>
<dbReference type="CDD" id="cd08287">
    <property type="entry name" value="FDH_like_ADH3"/>
    <property type="match status" value="1"/>
</dbReference>
<dbReference type="PANTHER" id="PTHR42813:SF2">
    <property type="entry name" value="DEHYDROGENASE, ZINC-CONTAINING, PUTATIVE (AFU_ORTHOLOGUE AFUA_2G02810)-RELATED"/>
    <property type="match status" value="1"/>
</dbReference>
<dbReference type="KEGG" id="lol:LACOL_1047"/>
<keyword evidence="6" id="KW-1185">Reference proteome</keyword>
<dbReference type="InterPro" id="IPR013149">
    <property type="entry name" value="ADH-like_C"/>
</dbReference>
<sequence length="345" mass="36691">MKATIFIEPGKVEIKEVPKPSISGDNQAIIRVVRACVCGSDLWWYRGLSDRETGSMVGHEAIGIVEEVSPEVTNVAVGDFVIVPFTHGCGHCAACLAGFDGNCLNSPAGNTAYQAEYLLYNNADWGLVKVPGDPKSFSDKMLNSLLSLSDVMATGYHAAVTAEVKAGDTVVVMGDGAVGLCGIIGAKLLGAKRIIAMSRHEDRQKLAKEFGATDIIAERGDEAVERVMELTNGGADAVLECVGTEQSVDTAVKVGRPGAVVGRVGVPQKSDMNTNNLFWRNVGLRGGIAAVTTYDKSVLLKSVLDGKIEPGKVFTKSFELENIQAAYEAMDQRIVIKSLVKISEI</sequence>
<dbReference type="EMBL" id="AZFE01000032">
    <property type="protein sequence ID" value="KRL54734.1"/>
    <property type="molecule type" value="Genomic_DNA"/>
</dbReference>
<dbReference type="GO" id="GO:0016491">
    <property type="term" value="F:oxidoreductase activity"/>
    <property type="evidence" value="ECO:0007669"/>
    <property type="project" value="InterPro"/>
</dbReference>
<dbReference type="Gene3D" id="3.40.50.720">
    <property type="entry name" value="NAD(P)-binding Rossmann-like Domain"/>
    <property type="match status" value="1"/>
</dbReference>
<protein>
    <submittedName>
        <fullName evidence="5">Alcohol dehydrogenase</fullName>
    </submittedName>
</protein>
<comment type="cofactor">
    <cofactor evidence="1">
        <name>Zn(2+)</name>
        <dbReference type="ChEBI" id="CHEBI:29105"/>
    </cofactor>
</comment>
<dbReference type="Proteomes" id="UP000051697">
    <property type="component" value="Unassembled WGS sequence"/>
</dbReference>
<dbReference type="SUPFAM" id="SSF51735">
    <property type="entry name" value="NAD(P)-binding Rossmann-fold domains"/>
    <property type="match status" value="1"/>
</dbReference>
<evidence type="ECO:0000313" key="6">
    <source>
        <dbReference type="Proteomes" id="UP000051697"/>
    </source>
</evidence>
<keyword evidence="2" id="KW-0479">Metal-binding</keyword>
<reference evidence="5 6" key="1">
    <citation type="journal article" date="2015" name="Genome Announc.">
        <title>Expanding the biotechnology potential of lactobacilli through comparative genomics of 213 strains and associated genera.</title>
        <authorList>
            <person name="Sun Z."/>
            <person name="Harris H.M."/>
            <person name="McCann A."/>
            <person name="Guo C."/>
            <person name="Argimon S."/>
            <person name="Zhang W."/>
            <person name="Yang X."/>
            <person name="Jeffery I.B."/>
            <person name="Cooney J.C."/>
            <person name="Kagawa T.F."/>
            <person name="Liu W."/>
            <person name="Song Y."/>
            <person name="Salvetti E."/>
            <person name="Wrobel A."/>
            <person name="Rasinkangas P."/>
            <person name="Parkhill J."/>
            <person name="Rea M.C."/>
            <person name="O'Sullivan O."/>
            <person name="Ritari J."/>
            <person name="Douillard F.P."/>
            <person name="Paul Ross R."/>
            <person name="Yang R."/>
            <person name="Briner A.E."/>
            <person name="Felis G.E."/>
            <person name="de Vos W.M."/>
            <person name="Barrangou R."/>
            <person name="Klaenhammer T.R."/>
            <person name="Caufield P.W."/>
            <person name="Cui Y."/>
            <person name="Zhang H."/>
            <person name="O'Toole P.W."/>
        </authorList>
    </citation>
    <scope>NUCLEOTIDE SEQUENCE [LARGE SCALE GENOMIC DNA]</scope>
    <source>
        <strain evidence="5 6">DSM 15707</strain>
    </source>
</reference>
<dbReference type="Pfam" id="PF00107">
    <property type="entry name" value="ADH_zinc_N"/>
    <property type="match status" value="1"/>
</dbReference>
<dbReference type="PANTHER" id="PTHR42813">
    <property type="entry name" value="ZINC-TYPE ALCOHOL DEHYDROGENASE-LIKE"/>
    <property type="match status" value="1"/>
</dbReference>
<dbReference type="OrthoDB" id="9769198at2"/>
<evidence type="ECO:0000259" key="4">
    <source>
        <dbReference type="SMART" id="SM00829"/>
    </source>
</evidence>
<evidence type="ECO:0000256" key="3">
    <source>
        <dbReference type="ARBA" id="ARBA00022833"/>
    </source>
</evidence>
<dbReference type="InterPro" id="IPR020843">
    <property type="entry name" value="ER"/>
</dbReference>
<dbReference type="InterPro" id="IPR011032">
    <property type="entry name" value="GroES-like_sf"/>
</dbReference>
<name>A0A0R1RE96_9LACO</name>
<evidence type="ECO:0000256" key="1">
    <source>
        <dbReference type="ARBA" id="ARBA00001947"/>
    </source>
</evidence>
<dbReference type="AlphaFoldDB" id="A0A0R1RE96"/>